<comment type="caution">
    <text evidence="1">The sequence shown here is derived from an EMBL/GenBank/DDBJ whole genome shotgun (WGS) entry which is preliminary data.</text>
</comment>
<keyword evidence="2" id="KW-1185">Reference proteome</keyword>
<proteinExistence type="predicted"/>
<reference evidence="1 2" key="1">
    <citation type="submission" date="2021-06" db="EMBL/GenBank/DDBJ databases">
        <title>Caerostris darwini draft genome.</title>
        <authorList>
            <person name="Kono N."/>
            <person name="Arakawa K."/>
        </authorList>
    </citation>
    <scope>NUCLEOTIDE SEQUENCE [LARGE SCALE GENOMIC DNA]</scope>
</reference>
<name>A0AAV4VGC0_9ARAC</name>
<sequence>MDHMNGSYDESLLKLQMSIEIRIQDPNNENRGEITFHIQCSYLHPIPPEIQLCSFVEGAQKRTGCRKANHVQRGGGVWVERSHFLDVPPQRTGVCVGRTPSKVGRQNDGFGFPPVQSLRGLRSVGRADCNGRAFINKLTKTLPLLLRPPLRSNLVLILSLSLPPPPHSALPHSLSRFPAIARFIPVEGRLPEKE</sequence>
<evidence type="ECO:0000313" key="2">
    <source>
        <dbReference type="Proteomes" id="UP001054837"/>
    </source>
</evidence>
<evidence type="ECO:0000313" key="1">
    <source>
        <dbReference type="EMBL" id="GIY68909.1"/>
    </source>
</evidence>
<dbReference type="Proteomes" id="UP001054837">
    <property type="component" value="Unassembled WGS sequence"/>
</dbReference>
<dbReference type="AlphaFoldDB" id="A0AAV4VGC0"/>
<dbReference type="EMBL" id="BPLQ01012966">
    <property type="protein sequence ID" value="GIY68909.1"/>
    <property type="molecule type" value="Genomic_DNA"/>
</dbReference>
<gene>
    <name evidence="1" type="ORF">CDAR_293931</name>
</gene>
<organism evidence="1 2">
    <name type="scientific">Caerostris darwini</name>
    <dbReference type="NCBI Taxonomy" id="1538125"/>
    <lineage>
        <taxon>Eukaryota</taxon>
        <taxon>Metazoa</taxon>
        <taxon>Ecdysozoa</taxon>
        <taxon>Arthropoda</taxon>
        <taxon>Chelicerata</taxon>
        <taxon>Arachnida</taxon>
        <taxon>Araneae</taxon>
        <taxon>Araneomorphae</taxon>
        <taxon>Entelegynae</taxon>
        <taxon>Araneoidea</taxon>
        <taxon>Araneidae</taxon>
        <taxon>Caerostris</taxon>
    </lineage>
</organism>
<accession>A0AAV4VGC0</accession>
<protein>
    <submittedName>
        <fullName evidence="1">Uncharacterized protein</fullName>
    </submittedName>
</protein>